<name>A0ABW1TVK0_9BURK</name>
<evidence type="ECO:0000313" key="3">
    <source>
        <dbReference type="EMBL" id="MFC6281656.1"/>
    </source>
</evidence>
<dbReference type="InterPro" id="IPR049492">
    <property type="entry name" value="BD-FAE-like_dom"/>
</dbReference>
<organism evidence="3 4">
    <name type="scientific">Polaromonas aquatica</name>
    <dbReference type="NCBI Taxonomy" id="332657"/>
    <lineage>
        <taxon>Bacteria</taxon>
        <taxon>Pseudomonadati</taxon>
        <taxon>Pseudomonadota</taxon>
        <taxon>Betaproteobacteria</taxon>
        <taxon>Burkholderiales</taxon>
        <taxon>Comamonadaceae</taxon>
        <taxon>Polaromonas</taxon>
    </lineage>
</organism>
<evidence type="ECO:0000256" key="1">
    <source>
        <dbReference type="ARBA" id="ARBA00022801"/>
    </source>
</evidence>
<dbReference type="EMBL" id="JBHSRS010000018">
    <property type="protein sequence ID" value="MFC6281656.1"/>
    <property type="molecule type" value="Genomic_DNA"/>
</dbReference>
<reference evidence="4" key="1">
    <citation type="journal article" date="2019" name="Int. J. Syst. Evol. Microbiol.">
        <title>The Global Catalogue of Microorganisms (GCM) 10K type strain sequencing project: providing services to taxonomists for standard genome sequencing and annotation.</title>
        <authorList>
            <consortium name="The Broad Institute Genomics Platform"/>
            <consortium name="The Broad Institute Genome Sequencing Center for Infectious Disease"/>
            <person name="Wu L."/>
            <person name="Ma J."/>
        </authorList>
    </citation>
    <scope>NUCLEOTIDE SEQUENCE [LARGE SCALE GENOMIC DNA]</scope>
    <source>
        <strain evidence="4">CCUG 39402</strain>
    </source>
</reference>
<dbReference type="Proteomes" id="UP001596270">
    <property type="component" value="Unassembled WGS sequence"/>
</dbReference>
<dbReference type="InterPro" id="IPR050300">
    <property type="entry name" value="GDXG_lipolytic_enzyme"/>
</dbReference>
<dbReference type="PANTHER" id="PTHR48081:SF33">
    <property type="entry name" value="KYNURENINE FORMAMIDASE"/>
    <property type="match status" value="1"/>
</dbReference>
<evidence type="ECO:0000313" key="4">
    <source>
        <dbReference type="Proteomes" id="UP001596270"/>
    </source>
</evidence>
<dbReference type="RefSeq" id="WP_371437267.1">
    <property type="nucleotide sequence ID" value="NZ_JBHSRS010000018.1"/>
</dbReference>
<proteinExistence type="predicted"/>
<evidence type="ECO:0000259" key="2">
    <source>
        <dbReference type="Pfam" id="PF20434"/>
    </source>
</evidence>
<sequence length="299" mass="32636">MSVTMLWRGYDQAALDRQYNSRGTVPDVTVYLREYAERTVQAKAALACTENIAYGPDADERLDIYPAYPGTGRNAPVLVYLHGGDWRALSKEDSGFAAPAFVQAGAMFVALDFSLVPATTLPAMGAQVRRAMHWLWQNVAAHGGDPQRIHIAGHSSGANLVGQLLMTDWQREFNAPADLVKSAAFMSGLGDLEPVRLSFRNEKLGLTPEVVAEVSLLRRGAVANCPLLVAVGGNETEDYLRQSREVADWWAAQGKHAEFFALAGRHHFDAVLEWAEPASALFKAQCALMGLKPGFNVHL</sequence>
<dbReference type="SUPFAM" id="SSF53474">
    <property type="entry name" value="alpha/beta-Hydrolases"/>
    <property type="match status" value="1"/>
</dbReference>
<dbReference type="PANTHER" id="PTHR48081">
    <property type="entry name" value="AB HYDROLASE SUPERFAMILY PROTEIN C4A8.06C"/>
    <property type="match status" value="1"/>
</dbReference>
<protein>
    <submittedName>
        <fullName evidence="3">Alpha/beta hydrolase</fullName>
    </submittedName>
</protein>
<dbReference type="GO" id="GO:0016787">
    <property type="term" value="F:hydrolase activity"/>
    <property type="evidence" value="ECO:0007669"/>
    <property type="project" value="UniProtKB-KW"/>
</dbReference>
<dbReference type="Gene3D" id="3.40.50.1820">
    <property type="entry name" value="alpha/beta hydrolase"/>
    <property type="match status" value="1"/>
</dbReference>
<keyword evidence="1 3" id="KW-0378">Hydrolase</keyword>
<dbReference type="InterPro" id="IPR029058">
    <property type="entry name" value="AB_hydrolase_fold"/>
</dbReference>
<gene>
    <name evidence="3" type="ORF">ACFQND_10465</name>
</gene>
<keyword evidence="4" id="KW-1185">Reference proteome</keyword>
<comment type="caution">
    <text evidence="3">The sequence shown here is derived from an EMBL/GenBank/DDBJ whole genome shotgun (WGS) entry which is preliminary data.</text>
</comment>
<feature type="domain" description="BD-FAE-like" evidence="2">
    <location>
        <begin position="62"/>
        <end position="168"/>
    </location>
</feature>
<accession>A0ABW1TVK0</accession>
<dbReference type="Pfam" id="PF20434">
    <property type="entry name" value="BD-FAE"/>
    <property type="match status" value="1"/>
</dbReference>